<dbReference type="Proteomes" id="UP000646749">
    <property type="component" value="Unassembled WGS sequence"/>
</dbReference>
<name>A0ABQ4DWW2_9ACTN</name>
<sequence length="252" mass="27781">MSVTDAALTLRYLADFGFTPIGPNQWRWDDTPSEEMSDEDVAFHTAFEITTDESLHGVQRVHTALGLLDLTGAFEVLIHLNAYVVDNPTQAVADAFWAGVRDRMAVPEPIEHLRLHLRTYWFWGHTTAKTAFDALLGDDVRDLAADGRLPELAAGPLHLRARHVLEDSGSVDWDDKRDVYQAAATVAELRPAVFRALLGSYHAVSGSLDPTAALALLDGLHLPADTEHLPQLHAVLRNGVANHYQDPAAWRA</sequence>
<evidence type="ECO:0000313" key="2">
    <source>
        <dbReference type="Proteomes" id="UP000646749"/>
    </source>
</evidence>
<accession>A0ABQ4DWW2</accession>
<keyword evidence="2" id="KW-1185">Reference proteome</keyword>
<gene>
    <name evidence="1" type="ORF">Pen02_18700</name>
</gene>
<organism evidence="1 2">
    <name type="scientific">Plantactinospora endophytica</name>
    <dbReference type="NCBI Taxonomy" id="673535"/>
    <lineage>
        <taxon>Bacteria</taxon>
        <taxon>Bacillati</taxon>
        <taxon>Actinomycetota</taxon>
        <taxon>Actinomycetes</taxon>
        <taxon>Micromonosporales</taxon>
        <taxon>Micromonosporaceae</taxon>
        <taxon>Plantactinospora</taxon>
    </lineage>
</organism>
<proteinExistence type="predicted"/>
<reference evidence="1 2" key="1">
    <citation type="submission" date="2021-01" db="EMBL/GenBank/DDBJ databases">
        <title>Whole genome shotgun sequence of Plantactinospora endophytica NBRC 110450.</title>
        <authorList>
            <person name="Komaki H."/>
            <person name="Tamura T."/>
        </authorList>
    </citation>
    <scope>NUCLEOTIDE SEQUENCE [LARGE SCALE GENOMIC DNA]</scope>
    <source>
        <strain evidence="1 2">NBRC 110450</strain>
    </source>
</reference>
<protein>
    <submittedName>
        <fullName evidence="1">Uncharacterized protein</fullName>
    </submittedName>
</protein>
<dbReference type="EMBL" id="BONW01000006">
    <property type="protein sequence ID" value="GIG86934.1"/>
    <property type="molecule type" value="Genomic_DNA"/>
</dbReference>
<evidence type="ECO:0000313" key="1">
    <source>
        <dbReference type="EMBL" id="GIG86934.1"/>
    </source>
</evidence>
<comment type="caution">
    <text evidence="1">The sequence shown here is derived from an EMBL/GenBank/DDBJ whole genome shotgun (WGS) entry which is preliminary data.</text>
</comment>
<dbReference type="RefSeq" id="WP_203865541.1">
    <property type="nucleotide sequence ID" value="NZ_BONW01000006.1"/>
</dbReference>